<name>A0A7V4FFM3_UNCW3</name>
<dbReference type="InterPro" id="IPR025164">
    <property type="entry name" value="Toastrack_DUF4097"/>
</dbReference>
<gene>
    <name evidence="3" type="ORF">ENU28_03760</name>
</gene>
<comment type="caution">
    <text evidence="3">The sequence shown here is derived from an EMBL/GenBank/DDBJ whole genome shotgun (WGS) entry which is preliminary data.</text>
</comment>
<dbReference type="PANTHER" id="PTHR34094:SF1">
    <property type="entry name" value="PROTEIN FAM185A"/>
    <property type="match status" value="1"/>
</dbReference>
<proteinExistence type="predicted"/>
<dbReference type="InterPro" id="IPR053959">
    <property type="entry name" value="YvlB/LiaX_N"/>
</dbReference>
<evidence type="ECO:0000259" key="1">
    <source>
        <dbReference type="Pfam" id="PF13349"/>
    </source>
</evidence>
<feature type="domain" description="YvlB/LiaX N-terminal" evidence="2">
    <location>
        <begin position="2"/>
        <end position="33"/>
    </location>
</feature>
<accession>A0A7V4FFM3</accession>
<feature type="domain" description="DUF4097" evidence="1">
    <location>
        <begin position="48"/>
        <end position="252"/>
    </location>
</feature>
<evidence type="ECO:0008006" key="4">
    <source>
        <dbReference type="Google" id="ProtNLM"/>
    </source>
</evidence>
<dbReference type="EMBL" id="DTBX01000133">
    <property type="protein sequence ID" value="HGQ55565.1"/>
    <property type="molecule type" value="Genomic_DNA"/>
</dbReference>
<dbReference type="PANTHER" id="PTHR34094">
    <property type="match status" value="1"/>
</dbReference>
<dbReference type="Pfam" id="PF22746">
    <property type="entry name" value="SHOCT-like_DUF2089-C"/>
    <property type="match status" value="1"/>
</dbReference>
<protein>
    <recommendedName>
        <fullName evidence="4">Adhesin domain-containing protein</fullName>
    </recommendedName>
</protein>
<reference evidence="3" key="1">
    <citation type="journal article" date="2020" name="mSystems">
        <title>Genome- and Community-Level Interaction Insights into Carbon Utilization and Element Cycling Functions of Hydrothermarchaeota in Hydrothermal Sediment.</title>
        <authorList>
            <person name="Zhou Z."/>
            <person name="Liu Y."/>
            <person name="Xu W."/>
            <person name="Pan J."/>
            <person name="Luo Z.H."/>
            <person name="Li M."/>
        </authorList>
    </citation>
    <scope>NUCLEOTIDE SEQUENCE [LARGE SCALE GENOMIC DNA]</scope>
    <source>
        <strain evidence="3">SpSt-655</strain>
    </source>
</reference>
<sequence length="257" mass="29441">MDERERILRLLEEGKITAEEAIRLLELLSKKEKRTSFFEIFEEIPEVISEIFIKIGDSLKTHYETLFLSPREKIIIESVSGDIEIFGKEISEIRIEKTGFSKVNSEKEFLKISSLKGNLKIETNCQTEIKFSTISGRLAIFSIKKGIDFQTFSGKVFGKNLSGKIKGETISGDIELIVDDFSQIELATKSGEILLELKENIEANLEFFGKREKLDCEFSIEIIEEKENYLKGVINKQGNLIKIRNEFGKTKIRKSNL</sequence>
<organism evidence="3">
    <name type="scientific">candidate division WOR-3 bacterium</name>
    <dbReference type="NCBI Taxonomy" id="2052148"/>
    <lineage>
        <taxon>Bacteria</taxon>
        <taxon>Bacteria division WOR-3</taxon>
    </lineage>
</organism>
<dbReference type="Pfam" id="PF13349">
    <property type="entry name" value="DUF4097"/>
    <property type="match status" value="1"/>
</dbReference>
<dbReference type="AlphaFoldDB" id="A0A7V4FFM3"/>
<evidence type="ECO:0000313" key="3">
    <source>
        <dbReference type="EMBL" id="HGQ55565.1"/>
    </source>
</evidence>
<evidence type="ECO:0000259" key="2">
    <source>
        <dbReference type="Pfam" id="PF22746"/>
    </source>
</evidence>